<dbReference type="InterPro" id="IPR027031">
    <property type="entry name" value="Gly-tRNA_synthase/POLG2"/>
</dbReference>
<accession>A0A9P1D1S4</accession>
<dbReference type="GO" id="GO:0070150">
    <property type="term" value="P:mitochondrial glycyl-tRNA aminoacylation"/>
    <property type="evidence" value="ECO:0007669"/>
    <property type="project" value="TreeGrafter"/>
</dbReference>
<dbReference type="Pfam" id="PF03129">
    <property type="entry name" value="HGTP_anticodon"/>
    <property type="match status" value="1"/>
</dbReference>
<reference evidence="20 21" key="2">
    <citation type="submission" date="2024-05" db="EMBL/GenBank/DDBJ databases">
        <authorList>
            <person name="Chen Y."/>
            <person name="Shah S."/>
            <person name="Dougan E. K."/>
            <person name="Thang M."/>
            <person name="Chan C."/>
        </authorList>
    </citation>
    <scope>NUCLEOTIDE SEQUENCE [LARGE SCALE GENOMIC DNA]</scope>
</reference>
<evidence type="ECO:0000256" key="8">
    <source>
        <dbReference type="ARBA" id="ARBA00022741"/>
    </source>
</evidence>
<keyword evidence="11 16" id="KW-1133">Transmembrane helix</keyword>
<dbReference type="SUPFAM" id="SSF55073">
    <property type="entry name" value="Nucleotide cyclase"/>
    <property type="match status" value="1"/>
</dbReference>
<evidence type="ECO:0000313" key="21">
    <source>
        <dbReference type="Proteomes" id="UP001152797"/>
    </source>
</evidence>
<evidence type="ECO:0000256" key="9">
    <source>
        <dbReference type="ARBA" id="ARBA00022840"/>
    </source>
</evidence>
<keyword evidence="12 16" id="KW-0472">Membrane</keyword>
<dbReference type="CDD" id="cd00774">
    <property type="entry name" value="GlyRS-like_core"/>
    <property type="match status" value="1"/>
</dbReference>
<evidence type="ECO:0000313" key="19">
    <source>
        <dbReference type="EMBL" id="CAI4001326.1"/>
    </source>
</evidence>
<evidence type="ECO:0000259" key="18">
    <source>
        <dbReference type="PROSITE" id="PS50862"/>
    </source>
</evidence>
<feature type="region of interest" description="Disordered" evidence="15">
    <location>
        <begin position="1"/>
        <end position="27"/>
    </location>
</feature>
<evidence type="ECO:0000256" key="6">
    <source>
        <dbReference type="ARBA" id="ARBA00022598"/>
    </source>
</evidence>
<organism evidence="19">
    <name type="scientific">Cladocopium goreaui</name>
    <dbReference type="NCBI Taxonomy" id="2562237"/>
    <lineage>
        <taxon>Eukaryota</taxon>
        <taxon>Sar</taxon>
        <taxon>Alveolata</taxon>
        <taxon>Dinophyceae</taxon>
        <taxon>Suessiales</taxon>
        <taxon>Symbiodiniaceae</taxon>
        <taxon>Cladocopium</taxon>
    </lineage>
</organism>
<dbReference type="Pfam" id="PF00587">
    <property type="entry name" value="tRNA-synt_2b"/>
    <property type="match status" value="1"/>
</dbReference>
<gene>
    <name evidence="19" type="ORF">C1SCF055_LOCUS27380</name>
</gene>
<dbReference type="CDD" id="cd07302">
    <property type="entry name" value="CHD"/>
    <property type="match status" value="1"/>
</dbReference>
<dbReference type="GO" id="GO:0035556">
    <property type="term" value="P:intracellular signal transduction"/>
    <property type="evidence" value="ECO:0007669"/>
    <property type="project" value="InterPro"/>
</dbReference>
<comment type="similarity">
    <text evidence="3">Belongs to the class-II aminoacyl-tRNA synthetase family.</text>
</comment>
<feature type="compositionally biased region" description="Polar residues" evidence="15">
    <location>
        <begin position="1"/>
        <end position="16"/>
    </location>
</feature>
<keyword evidence="7 16" id="KW-0812">Transmembrane</keyword>
<dbReference type="FunFam" id="3.30.930.10:FF:000010">
    <property type="entry name" value="Glycyl-tRNA synthetase 1"/>
    <property type="match status" value="1"/>
</dbReference>
<keyword evidence="8" id="KW-0547">Nucleotide-binding</keyword>
<feature type="region of interest" description="Disordered" evidence="15">
    <location>
        <begin position="154"/>
        <end position="174"/>
    </location>
</feature>
<dbReference type="PANTHER" id="PTHR10745:SF0">
    <property type="entry name" value="GLYCINE--TRNA LIGASE"/>
    <property type="match status" value="1"/>
</dbReference>
<evidence type="ECO:0000256" key="15">
    <source>
        <dbReference type="SAM" id="MobiDB-lite"/>
    </source>
</evidence>
<dbReference type="PROSITE" id="PS50862">
    <property type="entry name" value="AA_TRNA_LIGASE_II"/>
    <property type="match status" value="1"/>
</dbReference>
<keyword evidence="6" id="KW-0436">Ligase</keyword>
<dbReference type="Gene3D" id="3.30.930.10">
    <property type="entry name" value="Bira Bifunctional Protein, Domain 2"/>
    <property type="match status" value="2"/>
</dbReference>
<dbReference type="InterPro" id="IPR027359">
    <property type="entry name" value="Volt_channel_dom_sf"/>
</dbReference>
<feature type="domain" description="Aminoacyl-transfer RNA synthetases class-II family profile" evidence="18">
    <location>
        <begin position="1165"/>
        <end position="1473"/>
    </location>
</feature>
<dbReference type="InterPro" id="IPR002314">
    <property type="entry name" value="aa-tRNA-synt_IIb"/>
</dbReference>
<dbReference type="InterPro" id="IPR033731">
    <property type="entry name" value="GlyRS-like_core"/>
</dbReference>
<dbReference type="NCBIfam" id="TIGR00389">
    <property type="entry name" value="glyS_dimeric"/>
    <property type="match status" value="1"/>
</dbReference>
<evidence type="ECO:0000256" key="12">
    <source>
        <dbReference type="ARBA" id="ARBA00023136"/>
    </source>
</evidence>
<dbReference type="EMBL" id="CAMXCT030002913">
    <property type="protein sequence ID" value="CAL4788638.1"/>
    <property type="molecule type" value="Genomic_DNA"/>
</dbReference>
<dbReference type="Gene3D" id="3.30.40.230">
    <property type="match status" value="1"/>
</dbReference>
<dbReference type="InterPro" id="IPR002315">
    <property type="entry name" value="tRNA-synt_gly"/>
</dbReference>
<dbReference type="GO" id="GO:0009190">
    <property type="term" value="P:cyclic nucleotide biosynthetic process"/>
    <property type="evidence" value="ECO:0007669"/>
    <property type="project" value="InterPro"/>
</dbReference>
<dbReference type="InterPro" id="IPR001054">
    <property type="entry name" value="A/G_cyclase"/>
</dbReference>
<dbReference type="Proteomes" id="UP001152797">
    <property type="component" value="Unassembled WGS sequence"/>
</dbReference>
<dbReference type="GO" id="GO:0004820">
    <property type="term" value="F:glycine-tRNA ligase activity"/>
    <property type="evidence" value="ECO:0007669"/>
    <property type="project" value="UniProtKB-EC"/>
</dbReference>
<dbReference type="Gene3D" id="3.40.50.800">
    <property type="entry name" value="Anticodon-binding domain"/>
    <property type="match status" value="1"/>
</dbReference>
<dbReference type="SUPFAM" id="SSF55681">
    <property type="entry name" value="Class II aaRS and biotin synthetases"/>
    <property type="match status" value="1"/>
</dbReference>
<dbReference type="PROSITE" id="PS50125">
    <property type="entry name" value="GUANYLATE_CYCLASE_2"/>
    <property type="match status" value="1"/>
</dbReference>
<evidence type="ECO:0000256" key="5">
    <source>
        <dbReference type="ARBA" id="ARBA00022490"/>
    </source>
</evidence>
<feature type="transmembrane region" description="Helical" evidence="16">
    <location>
        <begin position="53"/>
        <end position="72"/>
    </location>
</feature>
<dbReference type="GO" id="GO:0005739">
    <property type="term" value="C:mitochondrion"/>
    <property type="evidence" value="ECO:0007669"/>
    <property type="project" value="TreeGrafter"/>
</dbReference>
<feature type="transmembrane region" description="Helical" evidence="16">
    <location>
        <begin position="258"/>
        <end position="277"/>
    </location>
</feature>
<dbReference type="EMBL" id="CAMXCT010002913">
    <property type="protein sequence ID" value="CAI4001326.1"/>
    <property type="molecule type" value="Genomic_DNA"/>
</dbReference>
<dbReference type="Gene3D" id="3.30.70.1230">
    <property type="entry name" value="Nucleotide cyclase"/>
    <property type="match status" value="1"/>
</dbReference>
<dbReference type="EC" id="6.1.1.14" evidence="4"/>
<dbReference type="InterPro" id="IPR004154">
    <property type="entry name" value="Anticodon-bd"/>
</dbReference>
<dbReference type="InterPro" id="IPR006195">
    <property type="entry name" value="aa-tRNA-synth_II"/>
</dbReference>
<keyword evidence="9" id="KW-0067">ATP-binding</keyword>
<dbReference type="OrthoDB" id="60033at2759"/>
<evidence type="ECO:0000256" key="13">
    <source>
        <dbReference type="ARBA" id="ARBA00023146"/>
    </source>
</evidence>
<feature type="transmembrane region" description="Helical" evidence="16">
    <location>
        <begin position="84"/>
        <end position="106"/>
    </location>
</feature>
<dbReference type="FunFam" id="3.40.50.800:FF:000004">
    <property type="entry name" value="Glycine--tRNA ligase 2"/>
    <property type="match status" value="1"/>
</dbReference>
<feature type="domain" description="Guanylate cyclase" evidence="17">
    <location>
        <begin position="646"/>
        <end position="790"/>
    </location>
</feature>
<feature type="region of interest" description="Disordered" evidence="15">
    <location>
        <begin position="214"/>
        <end position="247"/>
    </location>
</feature>
<proteinExistence type="inferred from homology"/>
<dbReference type="Pfam" id="PF00211">
    <property type="entry name" value="Guanylate_cyc"/>
    <property type="match status" value="1"/>
</dbReference>
<evidence type="ECO:0000256" key="11">
    <source>
        <dbReference type="ARBA" id="ARBA00022989"/>
    </source>
</evidence>
<reference evidence="19" key="1">
    <citation type="submission" date="2022-10" db="EMBL/GenBank/DDBJ databases">
        <authorList>
            <person name="Chen Y."/>
            <person name="Dougan E. K."/>
            <person name="Chan C."/>
            <person name="Rhodes N."/>
            <person name="Thang M."/>
        </authorList>
    </citation>
    <scope>NUCLEOTIDE SEQUENCE</scope>
</reference>
<evidence type="ECO:0000256" key="1">
    <source>
        <dbReference type="ARBA" id="ARBA00004141"/>
    </source>
</evidence>
<keyword evidence="10" id="KW-0648">Protein biosynthesis</keyword>
<keyword evidence="13" id="KW-0030">Aminoacyl-tRNA synthetase</keyword>
<evidence type="ECO:0000256" key="3">
    <source>
        <dbReference type="ARBA" id="ARBA00008226"/>
    </source>
</evidence>
<comment type="caution">
    <text evidence="19">The sequence shown here is derived from an EMBL/GenBank/DDBJ whole genome shotgun (WGS) entry which is preliminary data.</text>
</comment>
<dbReference type="EMBL" id="CAMXCT020002913">
    <property type="protein sequence ID" value="CAL1154701.1"/>
    <property type="molecule type" value="Genomic_DNA"/>
</dbReference>
<dbReference type="Gene3D" id="1.20.120.350">
    <property type="entry name" value="Voltage-gated potassium channels. Chain C"/>
    <property type="match status" value="1"/>
</dbReference>
<name>A0A9P1D1S4_9DINO</name>
<sequence>MKRSSGDNASEGSDGTAQRGELGKGSPFDDLENWFGQAKPRRCTTLTWFCERLASNSILSLITTLLTIYALIGDDMRLIFSEKAADDIFNVITATTMAVFGLEVIINTLGKQGYLCGFFFWLDAGSTVTLILDLTYVSETLFGDTISIAEALSSEGTPGEVPETGPLDQSSSQSADAARAARMSRVGTKAGRVVRLLRLVRLIRLVKFYQKNTSSPKYKKGEDGAEASPGMDWEEDDDDMQKESAVSKKLSEMTTRRVVMLVLVIMLSLPFFQPGMYNDDLSSSAQYGINVLYRRWRDDMSLYEPYANATAEAAYLSSKGREVYVDDFYLYAYYHSPFTQEDLKPSSAVSSPLSSFNSLFFAGIHPDNSTLGQYFLPSFEGRGNGSYDPNARFAGNDWLYYMGNMTSDPESLFSVAYANTTSCVNSYLRGISLLAATDSYLDCPEKLRYNERSVIVPTAATSAEYEEVHFMFVFDRRSGAQLEAILNTAQTVFICFLLGFGAMTFSQDANRLVLTPIERMISKLDKIRNNPLEAMTIGDEEHHREQVRAIKRGQQRDPDAESDAKRNCCSRCCSATLKCIRRRSSAPKQIPEPMETVVLEKTIIKIGSLLALGFGEAGAEIIGQNMRGGDSAALNAMIPGRRVEAIFGFCDIRNFTDATEVLQDQVMVFVNRIASVIHSCVNEFFGNPNKNIGEAFLLTWRLSDYGAAKQKKLADMSLLSFIKIIAQINKSPLLAEYRNHPKLAKRLPNYRVRMGFGLHSGWAIEGAIGSEFKIDASYLSPNVNMAARLEAVTKQYGCLILMTDAIIKLMSVEVAEECRIIDHVRLSATKEPFKLYTYDLNDLALEVEQAPPPAAVQGILSDGRKTGDNLAASREAAQKKDKYRLRHERERTKAERWSDDFQMCFMLTRDADIMTMRNKFTSEFFCRFNMAYLNYEAGEWGVAKDMLEVTRFLLATEDGPSAALLRFMKQYDWEAPAGWTGYRVLHDKNRSDLEDLCKRRFFFRQGSEIYGGVSGFYTYGPPGCALKTNIIKQWRRHFVIEERMMEIEDTNIMPHPVLKASGHVDRFSDFLVRDCQDEKKFFRADKLLEDLMDAKLKEKGLSEEKVKEYTLVRNQADAYSQEEITEIFRRYDVRSPESGNKLTDPEPFNLMFPTPIGPAGLIQGYLRPETAQGIFLNYKYCLEQNGGRLPFGVAQVGKSFRNEIAPRQGLTRQREFTQAEIEWFVKPTAKQMRKFEAVSSEKLLLYSSELQLSGQPPKRMTIGEAVESQMVNNETLGYFIVRTYLFLTSIGIKADHCRFRQHLPTEMAHYACDCWDAEIETCYGWLECVGIADRACFDLNAHAKAAKVDLAFRETLEQPIEMDVLRLKKEAGVTMMKAFKKIGRPVKEWVEKLPQDELKQLIADVEAKGQAARTVELPDGALEECTFLPEHLQCEVKKEKQSTVTFTPGVVEPSFGIDRILFSVLEHSYYARPKEFEENDGDKQIRAVLRFSSNIAPYKMTILPQDQRVQRAPKYAELMNLMQNEAAEMGHTCMVDDSSATLGKRYARNDELGIPFACTVDFTSLEDGTVTLRERDSMVQIRLPAAEVGALLDDLCLRRKTWEDAQTRYPVQGK</sequence>
<evidence type="ECO:0000256" key="4">
    <source>
        <dbReference type="ARBA" id="ARBA00012829"/>
    </source>
</evidence>
<dbReference type="InterPro" id="IPR036621">
    <property type="entry name" value="Anticodon-bd_dom_sf"/>
</dbReference>
<keyword evidence="21" id="KW-1185">Reference proteome</keyword>
<dbReference type="GO" id="GO:0016020">
    <property type="term" value="C:membrane"/>
    <property type="evidence" value="ECO:0007669"/>
    <property type="project" value="UniProtKB-SubCell"/>
</dbReference>
<evidence type="ECO:0000313" key="20">
    <source>
        <dbReference type="EMBL" id="CAL4788638.1"/>
    </source>
</evidence>
<evidence type="ECO:0000256" key="2">
    <source>
        <dbReference type="ARBA" id="ARBA00004496"/>
    </source>
</evidence>
<dbReference type="NCBIfam" id="NF003211">
    <property type="entry name" value="PRK04173.1"/>
    <property type="match status" value="1"/>
</dbReference>
<comment type="subcellular location">
    <subcellularLocation>
        <location evidence="2">Cytoplasm</location>
    </subcellularLocation>
    <subcellularLocation>
        <location evidence="1">Membrane</location>
        <topology evidence="1">Multi-pass membrane protein</topology>
    </subcellularLocation>
</comment>
<dbReference type="GO" id="GO:0005524">
    <property type="term" value="F:ATP binding"/>
    <property type="evidence" value="ECO:0007669"/>
    <property type="project" value="UniProtKB-KW"/>
</dbReference>
<dbReference type="PRINTS" id="PR01043">
    <property type="entry name" value="TRNASYNTHGLY"/>
</dbReference>
<evidence type="ECO:0000256" key="10">
    <source>
        <dbReference type="ARBA" id="ARBA00022917"/>
    </source>
</evidence>
<protein>
    <recommendedName>
        <fullName evidence="4">glycine--tRNA ligase</fullName>
        <ecNumber evidence="4">6.1.1.14</ecNumber>
    </recommendedName>
    <alternativeName>
        <fullName evidence="14">Diadenosine tetraphosphate synthetase</fullName>
    </alternativeName>
</protein>
<keyword evidence="5" id="KW-0963">Cytoplasm</keyword>
<dbReference type="InterPro" id="IPR045864">
    <property type="entry name" value="aa-tRNA-synth_II/BPL/LPL"/>
</dbReference>
<dbReference type="InterPro" id="IPR029787">
    <property type="entry name" value="Nucleotide_cyclase"/>
</dbReference>
<dbReference type="PANTHER" id="PTHR10745">
    <property type="entry name" value="GLYCYL-TRNA SYNTHETASE/DNA POLYMERASE SUBUNIT GAMMA-2"/>
    <property type="match status" value="1"/>
</dbReference>
<evidence type="ECO:0000259" key="17">
    <source>
        <dbReference type="PROSITE" id="PS50125"/>
    </source>
</evidence>
<evidence type="ECO:0000256" key="16">
    <source>
        <dbReference type="SAM" id="Phobius"/>
    </source>
</evidence>
<evidence type="ECO:0000256" key="14">
    <source>
        <dbReference type="ARBA" id="ARBA00030057"/>
    </source>
</evidence>
<dbReference type="SUPFAM" id="SSF52954">
    <property type="entry name" value="Class II aaRS ABD-related"/>
    <property type="match status" value="1"/>
</dbReference>
<evidence type="ECO:0000256" key="7">
    <source>
        <dbReference type="ARBA" id="ARBA00022692"/>
    </source>
</evidence>